<dbReference type="AlphaFoldDB" id="A0A221W3K2"/>
<reference evidence="1 2" key="1">
    <citation type="submission" date="2017-07" db="EMBL/GenBank/DDBJ databases">
        <title>Complete genome sequence of Actinoalloteichus hoggarensis DSM 45943, type strain of Actinoalloteichus hoggarensis.</title>
        <authorList>
            <person name="Ruckert C."/>
            <person name="Nouioui I."/>
            <person name="Willmese J."/>
            <person name="van Wezel G."/>
            <person name="Klenk H.-P."/>
            <person name="Kalinowski J."/>
            <person name="Zotchev S.B."/>
        </authorList>
    </citation>
    <scope>NUCLEOTIDE SEQUENCE [LARGE SCALE GENOMIC DNA]</scope>
    <source>
        <strain evidence="1 2">DSM 45943</strain>
    </source>
</reference>
<organism evidence="1 2">
    <name type="scientific">Actinoalloteichus hoggarensis</name>
    <dbReference type="NCBI Taxonomy" id="1470176"/>
    <lineage>
        <taxon>Bacteria</taxon>
        <taxon>Bacillati</taxon>
        <taxon>Actinomycetota</taxon>
        <taxon>Actinomycetes</taxon>
        <taxon>Pseudonocardiales</taxon>
        <taxon>Pseudonocardiaceae</taxon>
        <taxon>Actinoalloteichus</taxon>
    </lineage>
</organism>
<name>A0A221W3K2_9PSEU</name>
<accession>A0A221W3K2</accession>
<dbReference type="EMBL" id="CP022521">
    <property type="protein sequence ID" value="ASO20229.1"/>
    <property type="molecule type" value="Genomic_DNA"/>
</dbReference>
<proteinExistence type="predicted"/>
<protein>
    <submittedName>
        <fullName evidence="1">Uncharacterized protein</fullName>
    </submittedName>
</protein>
<sequence length="118" mass="12122">MSQPSGQPRAVPSGFFPLDARVVSRDSPPRWGVVVDEGPMPAGLVPVLWDGDFSPVTESVAALLLVPPPPGVGAAHTAPAGTHARRRRRLPGVMLLGLGDGHDDARVEAADYGDAAGG</sequence>
<evidence type="ECO:0000313" key="1">
    <source>
        <dbReference type="EMBL" id="ASO20229.1"/>
    </source>
</evidence>
<gene>
    <name evidence="1" type="ORF">AHOG_12930</name>
</gene>
<dbReference type="Proteomes" id="UP000204221">
    <property type="component" value="Chromosome"/>
</dbReference>
<keyword evidence="2" id="KW-1185">Reference proteome</keyword>
<dbReference type="OrthoDB" id="9955362at2"/>
<dbReference type="KEGG" id="ahg:AHOG_12930"/>
<evidence type="ECO:0000313" key="2">
    <source>
        <dbReference type="Proteomes" id="UP000204221"/>
    </source>
</evidence>
<dbReference type="RefSeq" id="WP_093941593.1">
    <property type="nucleotide sequence ID" value="NZ_CP022521.1"/>
</dbReference>